<evidence type="ECO:0000313" key="1">
    <source>
        <dbReference type="EMBL" id="SEI01447.1"/>
    </source>
</evidence>
<protein>
    <submittedName>
        <fullName evidence="1">Uncharacterized protein</fullName>
    </submittedName>
</protein>
<reference evidence="2" key="1">
    <citation type="submission" date="2016-09" db="EMBL/GenBank/DDBJ databases">
        <authorList>
            <person name="Koehorst J."/>
        </authorList>
    </citation>
    <scope>NUCLEOTIDE SEQUENCE [LARGE SCALE GENOMIC DNA]</scope>
</reference>
<dbReference type="EMBL" id="LT629973">
    <property type="protein sequence ID" value="SEI01447.1"/>
    <property type="molecule type" value="Genomic_DNA"/>
</dbReference>
<organism evidence="1 2">
    <name type="scientific">Akkermansia glycaniphila</name>
    <dbReference type="NCBI Taxonomy" id="1679444"/>
    <lineage>
        <taxon>Bacteria</taxon>
        <taxon>Pseudomonadati</taxon>
        <taxon>Verrucomicrobiota</taxon>
        <taxon>Verrucomicrobiia</taxon>
        <taxon>Verrucomicrobiales</taxon>
        <taxon>Akkermansiaceae</taxon>
        <taxon>Akkermansia</taxon>
    </lineage>
</organism>
<dbReference type="STRING" id="1679444.PYTT_2574"/>
<proteinExistence type="predicted"/>
<gene>
    <name evidence="1" type="ORF">PYTT_2574</name>
</gene>
<name>A0A1C7PCD9_9BACT</name>
<dbReference type="Proteomes" id="UP000176204">
    <property type="component" value="Chromosome I"/>
</dbReference>
<dbReference type="KEGG" id="agl:PYTT_2574"/>
<accession>A0A1C7PCD9</accession>
<dbReference type="AlphaFoldDB" id="A0A1C7PCD9"/>
<sequence length="66" mass="7544">MAYIQNHTMEQIKCKVEFWIPEPVLARIEMTAANLETSIEDLMAHALEVYYGNTPVSTQPDTYPQA</sequence>
<keyword evidence="2" id="KW-1185">Reference proteome</keyword>
<evidence type="ECO:0000313" key="2">
    <source>
        <dbReference type="Proteomes" id="UP000176204"/>
    </source>
</evidence>